<keyword evidence="3" id="KW-1185">Reference proteome</keyword>
<protein>
    <submittedName>
        <fullName evidence="2">Uncharacterized protein</fullName>
    </submittedName>
</protein>
<evidence type="ECO:0000313" key="2">
    <source>
        <dbReference type="EMBL" id="GLK99381.1"/>
    </source>
</evidence>
<accession>A0A9W6NK53</accession>
<proteinExistence type="predicted"/>
<gene>
    <name evidence="2" type="ORF">GCM10017581_011220</name>
</gene>
<sequence length="72" mass="7273">MDDFATGTAAGATSTGWTSPAQTGAAAGGCSSVIWLLMARLLRSGGPLGGTALGQRSRQSLSRRRADLGNHL</sequence>
<organism evidence="2 3">
    <name type="scientific">Dactylosporangium matsuzakiense</name>
    <dbReference type="NCBI Taxonomy" id="53360"/>
    <lineage>
        <taxon>Bacteria</taxon>
        <taxon>Bacillati</taxon>
        <taxon>Actinomycetota</taxon>
        <taxon>Actinomycetes</taxon>
        <taxon>Micromonosporales</taxon>
        <taxon>Micromonosporaceae</taxon>
        <taxon>Dactylosporangium</taxon>
    </lineage>
</organism>
<comment type="caution">
    <text evidence="2">The sequence shown here is derived from an EMBL/GenBank/DDBJ whole genome shotgun (WGS) entry which is preliminary data.</text>
</comment>
<dbReference type="AlphaFoldDB" id="A0A9W6NK53"/>
<dbReference type="Proteomes" id="UP001143480">
    <property type="component" value="Unassembled WGS sequence"/>
</dbReference>
<feature type="compositionally biased region" description="Low complexity" evidence="1">
    <location>
        <begin position="1"/>
        <end position="21"/>
    </location>
</feature>
<feature type="region of interest" description="Disordered" evidence="1">
    <location>
        <begin position="48"/>
        <end position="72"/>
    </location>
</feature>
<evidence type="ECO:0000256" key="1">
    <source>
        <dbReference type="SAM" id="MobiDB-lite"/>
    </source>
</evidence>
<name>A0A9W6NK53_9ACTN</name>
<dbReference type="EMBL" id="BSFP01000004">
    <property type="protein sequence ID" value="GLK99381.1"/>
    <property type="molecule type" value="Genomic_DNA"/>
</dbReference>
<reference evidence="2" key="1">
    <citation type="journal article" date="2014" name="Int. J. Syst. Evol. Microbiol.">
        <title>Complete genome sequence of Corynebacterium casei LMG S-19264T (=DSM 44701T), isolated from a smear-ripened cheese.</title>
        <authorList>
            <consortium name="US DOE Joint Genome Institute (JGI-PGF)"/>
            <person name="Walter F."/>
            <person name="Albersmeier A."/>
            <person name="Kalinowski J."/>
            <person name="Ruckert C."/>
        </authorList>
    </citation>
    <scope>NUCLEOTIDE SEQUENCE</scope>
    <source>
        <strain evidence="2">VKM Ac-1321</strain>
    </source>
</reference>
<evidence type="ECO:0000313" key="3">
    <source>
        <dbReference type="Proteomes" id="UP001143480"/>
    </source>
</evidence>
<reference evidence="2" key="2">
    <citation type="submission" date="2023-01" db="EMBL/GenBank/DDBJ databases">
        <authorList>
            <person name="Sun Q."/>
            <person name="Evtushenko L."/>
        </authorList>
    </citation>
    <scope>NUCLEOTIDE SEQUENCE</scope>
    <source>
        <strain evidence="2">VKM Ac-1321</strain>
    </source>
</reference>
<feature type="region of interest" description="Disordered" evidence="1">
    <location>
        <begin position="1"/>
        <end position="26"/>
    </location>
</feature>